<feature type="compositionally biased region" description="Basic and acidic residues" evidence="1">
    <location>
        <begin position="856"/>
        <end position="868"/>
    </location>
</feature>
<dbReference type="PATRIC" id="fig|46506.5.peg.1522"/>
<gene>
    <name evidence="3" type="ORF">AA415_01428</name>
</gene>
<protein>
    <recommendedName>
        <fullName evidence="5">DUF4906 domain-containing protein</fullName>
    </recommendedName>
</protein>
<keyword evidence="4" id="KW-1185">Reference proteome</keyword>
<dbReference type="EMBL" id="LRGC01000005">
    <property type="protein sequence ID" value="KWR55648.1"/>
    <property type="molecule type" value="Genomic_DNA"/>
</dbReference>
<accession>A0A125MFZ9</accession>
<evidence type="ECO:0000256" key="1">
    <source>
        <dbReference type="SAM" id="MobiDB-lite"/>
    </source>
</evidence>
<dbReference type="AlphaFoldDB" id="A0A125MFZ9"/>
<feature type="chain" id="PRO_5007177933" description="DUF4906 domain-containing protein" evidence="2">
    <location>
        <begin position="24"/>
        <end position="1011"/>
    </location>
</feature>
<evidence type="ECO:0000313" key="4">
    <source>
        <dbReference type="Proteomes" id="UP000056419"/>
    </source>
</evidence>
<feature type="region of interest" description="Disordered" evidence="1">
    <location>
        <begin position="856"/>
        <end position="880"/>
    </location>
</feature>
<name>A0A125MFZ9_BACSE</name>
<evidence type="ECO:0000256" key="2">
    <source>
        <dbReference type="SAM" id="SignalP"/>
    </source>
</evidence>
<dbReference type="Proteomes" id="UP000056419">
    <property type="component" value="Unassembled WGS sequence"/>
</dbReference>
<dbReference type="STRING" id="46506.AA415_01428"/>
<evidence type="ECO:0008006" key="5">
    <source>
        <dbReference type="Google" id="ProtNLM"/>
    </source>
</evidence>
<proteinExistence type="predicted"/>
<sequence precursor="true">MAKAIKHTVLVVLGLLVSFTACQTDEWTAFQEKEAPEGYVNIHFETEIPAMPVVTTRSVDPDGKGVNSMQLFCFDSYGLFITTTPATITSYGEESGEFTATIPANTRRIHFIANQNMTDFQEDEFRNKSEADVIALLEGSSGMMIYWARFACDANNEESIDQQLAKNPNIIMIRNQAKITIDNPTGNGYLVVTGFTACNTNAFGTVAPYHPTKGWVWSSNADVEPFVTLPANDAKLSDIQDVQDISQNPELYVFECENSSEDPVSVIIRGHLPGESEELYYRVMLIKANGEQELIRRNHHYMFHIAGALSYGQPTFEAALTAAATNNVWLSISDEVESVEDNNYILAVDQTSVVYNDERAGKTAELKYTLSGKNGTVITEADKPVVTWLDGNTVAANTITDAFTINSNGMGEGKITINLLPMNNNQKLEGTLLVKKDRLQRKIKVIMVKKQNFTPAWASTEIYGNMDDGGAHATIMFTIPEDCPTELFPLRVLLAVEALDVRHESGMVLPLVREGEEGYGTEMPEWKYKYVYTVTEPGVQRVYFRNILNEEDGATKDISIEAEHFNTMHRVFTFAGSSQKSITVVGLGEYNGAEGGGDFADDEKILYRLVPQKKGALVQFDMLLKDGVTAINAGNKDEFLLYSQYLDHIKDGEEPDGVTFDCTFYEVDKSEWGSGGRVYMFKPIDAGNPEETGRYSIYMKTNVARSAEVVRMASNQHGSPSGLPSNNEAEYTGNTYRSVTFELANYHPFRFAARVDDIGTDASGNAEEEETPLTWTYEPEQEVDISFDVTSFTGSDGKSVDPFGEEFEIYIDAPMLEIDDARLKEFNLDKNKLKADPSTEGRFIYTVEANREDERRYGVGEALQKDDAAGAGSQEGERKKLPFKTKSAVSAGDIVVSSNNRQVVFFEKTFKVTNESITGTIRYIANGETKPVPKGAFVSFEREVNGSRIGVMTIREDGRYELRLRKEYNFDWYIDNVELHYTVNGEVYHTMTKLNELFNNRDLVLTAATTE</sequence>
<dbReference type="RefSeq" id="WP_060385689.1">
    <property type="nucleotide sequence ID" value="NZ_LRGC01000005.1"/>
</dbReference>
<reference evidence="3 4" key="1">
    <citation type="journal article" date="2016" name="BMC Genomics">
        <title>Type VI secretion systems of human gut Bacteroidales segregate into three genetic architectures, two of which are contained on mobile genetic elements.</title>
        <authorList>
            <person name="Coyne M.J."/>
            <person name="Roelofs K.G."/>
            <person name="Comstock L.E."/>
        </authorList>
    </citation>
    <scope>NUCLEOTIDE SEQUENCE [LARGE SCALE GENOMIC DNA]</scope>
    <source>
        <strain evidence="3 4">CL09T03C01</strain>
    </source>
</reference>
<feature type="signal peptide" evidence="2">
    <location>
        <begin position="1"/>
        <end position="23"/>
    </location>
</feature>
<comment type="caution">
    <text evidence="3">The sequence shown here is derived from an EMBL/GenBank/DDBJ whole genome shotgun (WGS) entry which is preliminary data.</text>
</comment>
<organism evidence="3 4">
    <name type="scientific">Bacteroides stercoris</name>
    <dbReference type="NCBI Taxonomy" id="46506"/>
    <lineage>
        <taxon>Bacteria</taxon>
        <taxon>Pseudomonadati</taxon>
        <taxon>Bacteroidota</taxon>
        <taxon>Bacteroidia</taxon>
        <taxon>Bacteroidales</taxon>
        <taxon>Bacteroidaceae</taxon>
        <taxon>Bacteroides</taxon>
    </lineage>
</organism>
<keyword evidence="2" id="KW-0732">Signal</keyword>
<evidence type="ECO:0000313" key="3">
    <source>
        <dbReference type="EMBL" id="KWR55648.1"/>
    </source>
</evidence>
<dbReference type="PROSITE" id="PS51257">
    <property type="entry name" value="PROKAR_LIPOPROTEIN"/>
    <property type="match status" value="1"/>
</dbReference>